<evidence type="ECO:0000313" key="2">
    <source>
        <dbReference type="Proteomes" id="UP000191680"/>
    </source>
</evidence>
<dbReference type="AlphaFoldDB" id="A0A1V6LST4"/>
<name>A0A1V6LST4_9FLAO</name>
<proteinExistence type="predicted"/>
<dbReference type="OrthoDB" id="1441767at2"/>
<keyword evidence="2" id="KW-1185">Reference proteome</keyword>
<dbReference type="EMBL" id="MTBC01000003">
    <property type="protein sequence ID" value="OQD43234.1"/>
    <property type="molecule type" value="Genomic_DNA"/>
</dbReference>
<dbReference type="RefSeq" id="WP_010516716.1">
    <property type="nucleotide sequence ID" value="NZ_AFOE01000004.1"/>
</dbReference>
<organism evidence="1 2">
    <name type="scientific">Croceivirga radicis</name>
    <dbReference type="NCBI Taxonomy" id="1929488"/>
    <lineage>
        <taxon>Bacteria</taxon>
        <taxon>Pseudomonadati</taxon>
        <taxon>Bacteroidota</taxon>
        <taxon>Flavobacteriia</taxon>
        <taxon>Flavobacteriales</taxon>
        <taxon>Flavobacteriaceae</taxon>
        <taxon>Croceivirga</taxon>
    </lineage>
</organism>
<comment type="caution">
    <text evidence="1">The sequence shown here is derived from an EMBL/GenBank/DDBJ whole genome shotgun (WGS) entry which is preliminary data.</text>
</comment>
<reference evidence="1 2" key="1">
    <citation type="submission" date="2016-12" db="EMBL/GenBank/DDBJ databases">
        <authorList>
            <person name="Song W.-J."/>
            <person name="Kurnit D.M."/>
        </authorList>
    </citation>
    <scope>NUCLEOTIDE SEQUENCE [LARGE SCALE GENOMIC DNA]</scope>
    <source>
        <strain evidence="1 2">HSG9</strain>
    </source>
</reference>
<evidence type="ECO:0008006" key="3">
    <source>
        <dbReference type="Google" id="ProtNLM"/>
    </source>
</evidence>
<gene>
    <name evidence="1" type="ORF">BUL40_05195</name>
</gene>
<sequence length="104" mass="12295">MDVQTANNDYDQLVFRLERNHRCVLRMVRKLNSYQFEPKSPQGFDKIKEIKQGFNQLAKDQLLLFNNLQKQLLDPEAAYEQVKLSLKKFNLMEQKVAAYILGDM</sequence>
<dbReference type="Proteomes" id="UP000191680">
    <property type="component" value="Unassembled WGS sequence"/>
</dbReference>
<evidence type="ECO:0000313" key="1">
    <source>
        <dbReference type="EMBL" id="OQD43234.1"/>
    </source>
</evidence>
<accession>A0A1V6LST4</accession>
<protein>
    <recommendedName>
        <fullName evidence="3">Hemerythrin-like domain-containing protein</fullName>
    </recommendedName>
</protein>